<dbReference type="PRINTS" id="PR00344">
    <property type="entry name" value="BCTRLSENSOR"/>
</dbReference>
<dbReference type="PROSITE" id="PS50885">
    <property type="entry name" value="HAMP"/>
    <property type="match status" value="1"/>
</dbReference>
<dbReference type="Pfam" id="PF00512">
    <property type="entry name" value="HisKA"/>
    <property type="match status" value="1"/>
</dbReference>
<keyword evidence="7" id="KW-1133">Transmembrane helix</keyword>
<dbReference type="AlphaFoldDB" id="A0A557SWQ6"/>
<dbReference type="SUPFAM" id="SSF47384">
    <property type="entry name" value="Homodimeric domain of signal transducing histidine kinase"/>
    <property type="match status" value="1"/>
</dbReference>
<dbReference type="InterPro" id="IPR004358">
    <property type="entry name" value="Sig_transdc_His_kin-like_C"/>
</dbReference>
<dbReference type="PANTHER" id="PTHR43711:SF1">
    <property type="entry name" value="HISTIDINE KINASE 1"/>
    <property type="match status" value="1"/>
</dbReference>
<dbReference type="RefSeq" id="WP_144729162.1">
    <property type="nucleotide sequence ID" value="NZ_ML675580.1"/>
</dbReference>
<dbReference type="Pfam" id="PF02518">
    <property type="entry name" value="HATPase_c"/>
    <property type="match status" value="1"/>
</dbReference>
<dbReference type="SMART" id="SM00387">
    <property type="entry name" value="HATPase_c"/>
    <property type="match status" value="1"/>
</dbReference>
<dbReference type="OrthoDB" id="342253at2157"/>
<dbReference type="InterPro" id="IPR036890">
    <property type="entry name" value="HATPase_C_sf"/>
</dbReference>
<name>A0A557SWQ6_9ARCH</name>
<dbReference type="InterPro" id="IPR036097">
    <property type="entry name" value="HisK_dim/P_sf"/>
</dbReference>
<evidence type="ECO:0000256" key="2">
    <source>
        <dbReference type="ARBA" id="ARBA00012438"/>
    </source>
</evidence>
<protein>
    <recommendedName>
        <fullName evidence="2">histidine kinase</fullName>
        <ecNumber evidence="2">2.7.13.3</ecNumber>
    </recommendedName>
</protein>
<evidence type="ECO:0000256" key="5">
    <source>
        <dbReference type="ARBA" id="ARBA00022777"/>
    </source>
</evidence>
<dbReference type="GO" id="GO:0000155">
    <property type="term" value="F:phosphorelay sensor kinase activity"/>
    <property type="evidence" value="ECO:0007669"/>
    <property type="project" value="InterPro"/>
</dbReference>
<dbReference type="InterPro" id="IPR003661">
    <property type="entry name" value="HisK_dim/P_dom"/>
</dbReference>
<evidence type="ECO:0000313" key="11">
    <source>
        <dbReference type="Proteomes" id="UP000315289"/>
    </source>
</evidence>
<feature type="transmembrane region" description="Helical" evidence="7">
    <location>
        <begin position="201"/>
        <end position="222"/>
    </location>
</feature>
<dbReference type="SUPFAM" id="SSF158472">
    <property type="entry name" value="HAMP domain-like"/>
    <property type="match status" value="1"/>
</dbReference>
<dbReference type="PROSITE" id="PS50109">
    <property type="entry name" value="HIS_KIN"/>
    <property type="match status" value="1"/>
</dbReference>
<keyword evidence="11" id="KW-1185">Reference proteome</keyword>
<evidence type="ECO:0000256" key="7">
    <source>
        <dbReference type="SAM" id="Phobius"/>
    </source>
</evidence>
<sequence length="538" mass="61192">MKTGFKTVISKIIVKFGLLSLVHVIFIIIIFGILTYIQSQQTLLGNTINIAGKNRYLTLNLLFEISEYMGNSPPPTSIDNNSNSQIRNAEQLLETNIMTLKNGGMISGVNLKPLPNDFLDSWNKVNSHWTDFKRLLNKELYDKRVPQSTDTNIEINQPAATNLDDSLKQELVPRAYKLVNSSDVLVTQIGQKVKNNWDNLIILQIIFGALIVVLILFILFMVRRLLNPITLLTRATSEIKKGNFDVSVDYKSGDELSELTESFNSMVSTIRNDVKKQSEMTYELTQLNQQLKENDRAKNEFISMISHELRTPLVPIRGYIEMLLKPEKTGILNEKQRKAVETIYRNEKKLESLVENILDIYKIDMGILILNKKEISISSLLNNVINDLKSAIEEKCASVVTEINTVAIKSVTCDEKRIEQVLSNLIKNSLDFVPNKAGNIILRVETLREQRNERDSIEYPGKNQLVFSVEDNGTGIPVDKMNKLFHKFYQIDLAITRKYGGTGLGLAICWDIIEAHGGKIWIDKEYRDGAAFRFTIPF</sequence>
<evidence type="ECO:0000256" key="1">
    <source>
        <dbReference type="ARBA" id="ARBA00000085"/>
    </source>
</evidence>
<dbReference type="InterPro" id="IPR003660">
    <property type="entry name" value="HAMP_dom"/>
</dbReference>
<dbReference type="SMART" id="SM00304">
    <property type="entry name" value="HAMP"/>
    <property type="match status" value="1"/>
</dbReference>
<dbReference type="PANTHER" id="PTHR43711">
    <property type="entry name" value="TWO-COMPONENT HISTIDINE KINASE"/>
    <property type="match status" value="1"/>
</dbReference>
<dbReference type="InterPro" id="IPR005467">
    <property type="entry name" value="His_kinase_dom"/>
</dbReference>
<feature type="transmembrane region" description="Helical" evidence="7">
    <location>
        <begin position="12"/>
        <end position="37"/>
    </location>
</feature>
<dbReference type="GO" id="GO:0016020">
    <property type="term" value="C:membrane"/>
    <property type="evidence" value="ECO:0007669"/>
    <property type="project" value="InterPro"/>
</dbReference>
<comment type="catalytic activity">
    <reaction evidence="1">
        <text>ATP + protein L-histidine = ADP + protein N-phospho-L-histidine.</text>
        <dbReference type="EC" id="2.7.13.3"/>
    </reaction>
</comment>
<keyword evidence="4 10" id="KW-0808">Transferase</keyword>
<feature type="domain" description="HAMP" evidence="9">
    <location>
        <begin position="223"/>
        <end position="275"/>
    </location>
</feature>
<evidence type="ECO:0000259" key="9">
    <source>
        <dbReference type="PROSITE" id="PS50885"/>
    </source>
</evidence>
<dbReference type="Gene3D" id="3.30.565.10">
    <property type="entry name" value="Histidine kinase-like ATPase, C-terminal domain"/>
    <property type="match status" value="1"/>
</dbReference>
<dbReference type="CDD" id="cd06225">
    <property type="entry name" value="HAMP"/>
    <property type="match status" value="1"/>
</dbReference>
<feature type="domain" description="Histidine kinase" evidence="8">
    <location>
        <begin position="304"/>
        <end position="538"/>
    </location>
</feature>
<dbReference type="Pfam" id="PF00672">
    <property type="entry name" value="HAMP"/>
    <property type="match status" value="1"/>
</dbReference>
<evidence type="ECO:0000313" key="10">
    <source>
        <dbReference type="EMBL" id="TVP41047.1"/>
    </source>
</evidence>
<evidence type="ECO:0000256" key="6">
    <source>
        <dbReference type="ARBA" id="ARBA00023012"/>
    </source>
</evidence>
<proteinExistence type="predicted"/>
<dbReference type="Gene3D" id="1.10.287.130">
    <property type="match status" value="1"/>
</dbReference>
<dbReference type="InterPro" id="IPR050736">
    <property type="entry name" value="Sensor_HK_Regulatory"/>
</dbReference>
<dbReference type="CDD" id="cd00082">
    <property type="entry name" value="HisKA"/>
    <property type="match status" value="1"/>
</dbReference>
<evidence type="ECO:0000256" key="3">
    <source>
        <dbReference type="ARBA" id="ARBA00022553"/>
    </source>
</evidence>
<reference evidence="10 11" key="1">
    <citation type="journal article" date="2019" name="Front. Microbiol.">
        <title>Ammonia Oxidation by the Arctic Terrestrial Thaumarchaeote Candidatus Nitrosocosmicus arcticus Is Stimulated by Increasing Temperatures.</title>
        <authorList>
            <person name="Alves R.J.E."/>
            <person name="Kerou M."/>
            <person name="Zappe A."/>
            <person name="Bittner R."/>
            <person name="Abby S.S."/>
            <person name="Schmidt H.A."/>
            <person name="Pfeifer K."/>
            <person name="Schleper C."/>
        </authorList>
    </citation>
    <scope>NUCLEOTIDE SEQUENCE [LARGE SCALE GENOMIC DNA]</scope>
    <source>
        <strain evidence="10 11">Kfb</strain>
    </source>
</reference>
<dbReference type="Proteomes" id="UP000315289">
    <property type="component" value="Unassembled WGS sequence"/>
</dbReference>
<evidence type="ECO:0000256" key="4">
    <source>
        <dbReference type="ARBA" id="ARBA00022679"/>
    </source>
</evidence>
<dbReference type="Gene3D" id="6.10.340.10">
    <property type="match status" value="1"/>
</dbReference>
<accession>A0A557SWQ6</accession>
<dbReference type="InterPro" id="IPR003594">
    <property type="entry name" value="HATPase_dom"/>
</dbReference>
<keyword evidence="7" id="KW-0812">Transmembrane</keyword>
<organism evidence="10 11">
    <name type="scientific">Candidatus Nitrosocosmicus arcticus</name>
    <dbReference type="NCBI Taxonomy" id="2035267"/>
    <lineage>
        <taxon>Archaea</taxon>
        <taxon>Nitrososphaerota</taxon>
        <taxon>Nitrososphaeria</taxon>
        <taxon>Nitrososphaerales</taxon>
        <taxon>Nitrososphaeraceae</taxon>
        <taxon>Candidatus Nitrosocosmicus</taxon>
    </lineage>
</organism>
<dbReference type="EMBL" id="VOAH01000004">
    <property type="protein sequence ID" value="TVP41047.1"/>
    <property type="molecule type" value="Genomic_DNA"/>
</dbReference>
<comment type="caution">
    <text evidence="10">The sequence shown here is derived from an EMBL/GenBank/DDBJ whole genome shotgun (WGS) entry which is preliminary data.</text>
</comment>
<keyword evidence="5 10" id="KW-0418">Kinase</keyword>
<dbReference type="FunFam" id="3.30.565.10:FF:000006">
    <property type="entry name" value="Sensor histidine kinase WalK"/>
    <property type="match status" value="1"/>
</dbReference>
<dbReference type="SMART" id="SM00388">
    <property type="entry name" value="HisKA"/>
    <property type="match status" value="1"/>
</dbReference>
<keyword evidence="6" id="KW-0902">Two-component regulatory system</keyword>
<evidence type="ECO:0000259" key="8">
    <source>
        <dbReference type="PROSITE" id="PS50109"/>
    </source>
</evidence>
<dbReference type="SUPFAM" id="SSF55874">
    <property type="entry name" value="ATPase domain of HSP90 chaperone/DNA topoisomerase II/histidine kinase"/>
    <property type="match status" value="1"/>
</dbReference>
<keyword evidence="7" id="KW-0472">Membrane</keyword>
<keyword evidence="3" id="KW-0597">Phosphoprotein</keyword>
<dbReference type="EC" id="2.7.13.3" evidence="2"/>
<gene>
    <name evidence="10" type="ORF">NARC_40006</name>
</gene>